<protein>
    <recommendedName>
        <fullName evidence="2">PB1-like domain-containing protein</fullName>
    </recommendedName>
</protein>
<organism evidence="3 4">
    <name type="scientific">Arachis hypogaea</name>
    <name type="common">Peanut</name>
    <dbReference type="NCBI Taxonomy" id="3818"/>
    <lineage>
        <taxon>Eukaryota</taxon>
        <taxon>Viridiplantae</taxon>
        <taxon>Streptophyta</taxon>
        <taxon>Embryophyta</taxon>
        <taxon>Tracheophyta</taxon>
        <taxon>Spermatophyta</taxon>
        <taxon>Magnoliopsida</taxon>
        <taxon>eudicotyledons</taxon>
        <taxon>Gunneridae</taxon>
        <taxon>Pentapetalae</taxon>
        <taxon>rosids</taxon>
        <taxon>fabids</taxon>
        <taxon>Fabales</taxon>
        <taxon>Fabaceae</taxon>
        <taxon>Papilionoideae</taxon>
        <taxon>50 kb inversion clade</taxon>
        <taxon>dalbergioids sensu lato</taxon>
        <taxon>Dalbergieae</taxon>
        <taxon>Pterocarpus clade</taxon>
        <taxon>Arachis</taxon>
    </lineage>
</organism>
<evidence type="ECO:0000313" key="3">
    <source>
        <dbReference type="EMBL" id="RYR41479.1"/>
    </source>
</evidence>
<evidence type="ECO:0000256" key="1">
    <source>
        <dbReference type="SAM" id="MobiDB-lite"/>
    </source>
</evidence>
<dbReference type="EMBL" id="SDMP01000008">
    <property type="protein sequence ID" value="RYR41479.1"/>
    <property type="molecule type" value="Genomic_DNA"/>
</dbReference>
<keyword evidence="4" id="KW-1185">Reference proteome</keyword>
<feature type="compositionally biased region" description="Polar residues" evidence="1">
    <location>
        <begin position="173"/>
        <end position="185"/>
    </location>
</feature>
<name>A0A445BS10_ARAHY</name>
<evidence type="ECO:0000259" key="2">
    <source>
        <dbReference type="Pfam" id="PF26130"/>
    </source>
</evidence>
<feature type="compositionally biased region" description="Low complexity" evidence="1">
    <location>
        <begin position="118"/>
        <end position="130"/>
    </location>
</feature>
<dbReference type="InterPro" id="IPR058594">
    <property type="entry name" value="PB1-like_dom_pln"/>
</dbReference>
<dbReference type="Pfam" id="PF26130">
    <property type="entry name" value="PB1-like"/>
    <property type="match status" value="1"/>
</dbReference>
<feature type="domain" description="PB1-like" evidence="2">
    <location>
        <begin position="1"/>
        <end position="98"/>
    </location>
</feature>
<comment type="caution">
    <text evidence="3">The sequence shown here is derived from an EMBL/GenBank/DDBJ whole genome shotgun (WGS) entry which is preliminary data.</text>
</comment>
<evidence type="ECO:0000313" key="4">
    <source>
        <dbReference type="Proteomes" id="UP000289738"/>
    </source>
</evidence>
<feature type="compositionally biased region" description="Low complexity" evidence="1">
    <location>
        <begin position="146"/>
        <end position="166"/>
    </location>
</feature>
<proteinExistence type="predicted"/>
<gene>
    <name evidence="3" type="ORF">Ahy_A08g037878</name>
</gene>
<accession>A0A445BS10</accession>
<sequence>MTFMFHHSGLFKKSIDGDMIYEPDNMKVLMGVDRDTLDVFFVRGYYKELGYIKAGNCWWKTPKVFLSSGLRSLVIDVDLLATCKECRRNQHVINIYLENCISQPCIVDNMDEDVVNVEAESSKQKNSSQAKKYHSEPTKMPTTSHPQSNKQTPQPTKPTSQPNKPTVKPNFQPKKTNYKAQFSAH</sequence>
<reference evidence="3 4" key="1">
    <citation type="submission" date="2019-01" db="EMBL/GenBank/DDBJ databases">
        <title>Sequencing of cultivated peanut Arachis hypogaea provides insights into genome evolution and oil improvement.</title>
        <authorList>
            <person name="Chen X."/>
        </authorList>
    </citation>
    <scope>NUCLEOTIDE SEQUENCE [LARGE SCALE GENOMIC DNA]</scope>
    <source>
        <strain evidence="4">cv. Fuhuasheng</strain>
        <tissue evidence="3">Leaves</tissue>
    </source>
</reference>
<feature type="region of interest" description="Disordered" evidence="1">
    <location>
        <begin position="118"/>
        <end position="185"/>
    </location>
</feature>
<dbReference type="Proteomes" id="UP000289738">
    <property type="component" value="Chromosome A08"/>
</dbReference>
<dbReference type="AlphaFoldDB" id="A0A445BS10"/>